<comment type="similarity">
    <text evidence="1">Belongs to the aldehyde dehydrogenase family.</text>
</comment>
<dbReference type="GO" id="GO:0004491">
    <property type="term" value="F:methylmalonate-semialdehyde dehydrogenase (acylating, NAD) activity"/>
    <property type="evidence" value="ECO:0007669"/>
    <property type="project" value="InterPro"/>
</dbReference>
<proteinExistence type="inferred from homology"/>
<dbReference type="PANTHER" id="PTHR43866">
    <property type="entry name" value="MALONATE-SEMIALDEHYDE DEHYDROGENASE"/>
    <property type="match status" value="1"/>
</dbReference>
<keyword evidence="4" id="KW-1185">Reference proteome</keyword>
<evidence type="ECO:0000313" key="4">
    <source>
        <dbReference type="Proteomes" id="UP000293360"/>
    </source>
</evidence>
<evidence type="ECO:0000313" key="3">
    <source>
        <dbReference type="EMBL" id="RYP04927.1"/>
    </source>
</evidence>
<accession>A0A4Q4THD7</accession>
<feature type="domain" description="Aldehyde dehydrogenase" evidence="2">
    <location>
        <begin position="2"/>
        <end position="76"/>
    </location>
</feature>
<organism evidence="3 4">
    <name type="scientific">Monosporascus ibericus</name>
    <dbReference type="NCBI Taxonomy" id="155417"/>
    <lineage>
        <taxon>Eukaryota</taxon>
        <taxon>Fungi</taxon>
        <taxon>Dikarya</taxon>
        <taxon>Ascomycota</taxon>
        <taxon>Pezizomycotina</taxon>
        <taxon>Sordariomycetes</taxon>
        <taxon>Xylariomycetidae</taxon>
        <taxon>Xylariales</taxon>
        <taxon>Xylariales incertae sedis</taxon>
        <taxon>Monosporascus</taxon>
    </lineage>
</organism>
<dbReference type="PANTHER" id="PTHR43866:SF3">
    <property type="entry name" value="METHYLMALONATE-SEMIALDEHYDE DEHYDROGENASE [ACYLATING], MITOCHONDRIAL"/>
    <property type="match status" value="1"/>
</dbReference>
<dbReference type="GO" id="GO:0005739">
    <property type="term" value="C:mitochondrion"/>
    <property type="evidence" value="ECO:0007669"/>
    <property type="project" value="TreeGrafter"/>
</dbReference>
<sequence length="248" mass="27709">MTRVPESTDDELKDAVKSAQGAFPDWKNTRVLRRQQIMFNFMQLICENWDRLAASITLEQGKTFADARGDVLRGLRVGLSMLFAFLDDYLVRRSAQARRDTIIREIKRLEQPVHAAFGSAHSLENTKDTFEYQSKAKKKEKEAKAPSQWSEDLDLTNFEPVAEPMEDVQKIPATCHAIDVLPSMYLVPLGDARTIDWGAFVHAMGNLGFSARHNAGSAVIFEQANAMAATKEFLASGGEIPVRGDYGL</sequence>
<reference evidence="3 4" key="1">
    <citation type="submission" date="2018-06" db="EMBL/GenBank/DDBJ databases">
        <title>Complete Genomes of Monosporascus.</title>
        <authorList>
            <person name="Robinson A.J."/>
            <person name="Natvig D.O."/>
        </authorList>
    </citation>
    <scope>NUCLEOTIDE SEQUENCE [LARGE SCALE GENOMIC DNA]</scope>
    <source>
        <strain evidence="3 4">CBS 110550</strain>
    </source>
</reference>
<dbReference type="AlphaFoldDB" id="A0A4Q4THD7"/>
<dbReference type="SUPFAM" id="SSF53720">
    <property type="entry name" value="ALDH-like"/>
    <property type="match status" value="1"/>
</dbReference>
<dbReference type="Proteomes" id="UP000293360">
    <property type="component" value="Unassembled WGS sequence"/>
</dbReference>
<name>A0A4Q4THD7_9PEZI</name>
<dbReference type="OrthoDB" id="310895at2759"/>
<comment type="caution">
    <text evidence="3">The sequence shown here is derived from an EMBL/GenBank/DDBJ whole genome shotgun (WGS) entry which is preliminary data.</text>
</comment>
<dbReference type="InterPro" id="IPR016161">
    <property type="entry name" value="Ald_DH/histidinol_DH"/>
</dbReference>
<dbReference type="GO" id="GO:0006574">
    <property type="term" value="P:L-valine catabolic process"/>
    <property type="evidence" value="ECO:0007669"/>
    <property type="project" value="TreeGrafter"/>
</dbReference>
<dbReference type="InterPro" id="IPR010061">
    <property type="entry name" value="MeMal-semiAld_DH"/>
</dbReference>
<dbReference type="STRING" id="155417.A0A4Q4THD7"/>
<dbReference type="EMBL" id="QJNU01000189">
    <property type="protein sequence ID" value="RYP04927.1"/>
    <property type="molecule type" value="Genomic_DNA"/>
</dbReference>
<gene>
    <name evidence="3" type="ORF">DL764_004139</name>
</gene>
<evidence type="ECO:0000256" key="1">
    <source>
        <dbReference type="ARBA" id="ARBA00009986"/>
    </source>
</evidence>
<dbReference type="InterPro" id="IPR016162">
    <property type="entry name" value="Ald_DH_N"/>
</dbReference>
<dbReference type="InterPro" id="IPR015590">
    <property type="entry name" value="Aldehyde_DH_dom"/>
</dbReference>
<evidence type="ECO:0000259" key="2">
    <source>
        <dbReference type="Pfam" id="PF00171"/>
    </source>
</evidence>
<dbReference type="GO" id="GO:0006210">
    <property type="term" value="P:thymine catabolic process"/>
    <property type="evidence" value="ECO:0007669"/>
    <property type="project" value="TreeGrafter"/>
</dbReference>
<dbReference type="Pfam" id="PF00171">
    <property type="entry name" value="Aldedh"/>
    <property type="match status" value="1"/>
</dbReference>
<protein>
    <recommendedName>
        <fullName evidence="2">Aldehyde dehydrogenase domain-containing protein</fullName>
    </recommendedName>
</protein>
<dbReference type="Gene3D" id="3.40.605.10">
    <property type="entry name" value="Aldehyde Dehydrogenase, Chain A, domain 1"/>
    <property type="match status" value="1"/>
</dbReference>